<name>A0A2W0H3G5_9BACI</name>
<protein>
    <submittedName>
        <fullName evidence="2">Uncharacterized protein</fullName>
    </submittedName>
</protein>
<evidence type="ECO:0000313" key="2">
    <source>
        <dbReference type="EMBL" id="PYZ96364.1"/>
    </source>
</evidence>
<organism evidence="2 3">
    <name type="scientific">Alteribacter lacisalsi</name>
    <dbReference type="NCBI Taxonomy" id="2045244"/>
    <lineage>
        <taxon>Bacteria</taxon>
        <taxon>Bacillati</taxon>
        <taxon>Bacillota</taxon>
        <taxon>Bacilli</taxon>
        <taxon>Bacillales</taxon>
        <taxon>Bacillaceae</taxon>
        <taxon>Alteribacter</taxon>
    </lineage>
</organism>
<feature type="transmembrane region" description="Helical" evidence="1">
    <location>
        <begin position="80"/>
        <end position="99"/>
    </location>
</feature>
<evidence type="ECO:0000256" key="1">
    <source>
        <dbReference type="SAM" id="Phobius"/>
    </source>
</evidence>
<comment type="caution">
    <text evidence="2">The sequence shown here is derived from an EMBL/GenBank/DDBJ whole genome shotgun (WGS) entry which is preliminary data.</text>
</comment>
<reference evidence="2 3" key="1">
    <citation type="submission" date="2017-10" db="EMBL/GenBank/DDBJ databases">
        <title>Bacillus sp. nov., a halophilic bacterium isolated from a Yangshapao Lake.</title>
        <authorList>
            <person name="Wang H."/>
        </authorList>
    </citation>
    <scope>NUCLEOTIDE SEQUENCE [LARGE SCALE GENOMIC DNA]</scope>
    <source>
        <strain evidence="2 3">YSP-3</strain>
    </source>
</reference>
<accession>A0A2W0H3G5</accession>
<keyword evidence="3" id="KW-1185">Reference proteome</keyword>
<keyword evidence="1" id="KW-0812">Transmembrane</keyword>
<proteinExistence type="predicted"/>
<keyword evidence="1" id="KW-1133">Transmembrane helix</keyword>
<dbReference type="AlphaFoldDB" id="A0A2W0H3G5"/>
<dbReference type="EMBL" id="PDOF01000002">
    <property type="protein sequence ID" value="PYZ96364.1"/>
    <property type="molecule type" value="Genomic_DNA"/>
</dbReference>
<gene>
    <name evidence="2" type="ORF">CR205_11595</name>
</gene>
<keyword evidence="1" id="KW-0472">Membrane</keyword>
<sequence length="108" mass="11942">MLTDDNVVVNQVNDEEATINLTFESLDQVGVDAGAVPTIAELTFTLRRASEGIALMEMDRGEFTYVDGDVLTTRLLPYDAVINGGLLCFLFSGIYYLCFKVFSLFNNV</sequence>
<dbReference type="Proteomes" id="UP000248066">
    <property type="component" value="Unassembled WGS sequence"/>
</dbReference>
<evidence type="ECO:0000313" key="3">
    <source>
        <dbReference type="Proteomes" id="UP000248066"/>
    </source>
</evidence>